<dbReference type="Gene3D" id="2.130.10.10">
    <property type="entry name" value="YVTN repeat-like/Quinoprotein amine dehydrogenase"/>
    <property type="match status" value="1"/>
</dbReference>
<dbReference type="WBParaSite" id="maker-PairedContig_756-snap-gene-2.12-mRNA-1">
    <property type="protein sequence ID" value="maker-PairedContig_756-snap-gene-2.12-mRNA-1"/>
    <property type="gene ID" value="maker-PairedContig_756-snap-gene-2.12"/>
</dbReference>
<dbReference type="Pfam" id="PF00400">
    <property type="entry name" value="WD40"/>
    <property type="match status" value="2"/>
</dbReference>
<dbReference type="AlphaFoldDB" id="A0A1I8EZH3"/>
<dbReference type="SUPFAM" id="SSF81383">
    <property type="entry name" value="F-box domain"/>
    <property type="match status" value="1"/>
</dbReference>
<proteinExistence type="predicted"/>
<dbReference type="InterPro" id="IPR036047">
    <property type="entry name" value="F-box-like_dom_sf"/>
</dbReference>
<dbReference type="PROSITE" id="PS00678">
    <property type="entry name" value="WD_REPEATS_1"/>
    <property type="match status" value="1"/>
</dbReference>
<dbReference type="InterPro" id="IPR001810">
    <property type="entry name" value="F-box_dom"/>
</dbReference>
<evidence type="ECO:0000256" key="1">
    <source>
        <dbReference type="ARBA" id="ARBA00022574"/>
    </source>
</evidence>
<accession>A0A1I8EZH3</accession>
<keyword evidence="2" id="KW-0677">Repeat</keyword>
<dbReference type="InterPro" id="IPR015943">
    <property type="entry name" value="WD40/YVTN_repeat-like_dom_sf"/>
</dbReference>
<dbReference type="STRING" id="6293.A0A1I8EZH3"/>
<dbReference type="InterPro" id="IPR001680">
    <property type="entry name" value="WD40_rpt"/>
</dbReference>
<dbReference type="PANTHER" id="PTHR22847:SF637">
    <property type="entry name" value="WD REPEAT DOMAIN 5B"/>
    <property type="match status" value="1"/>
</dbReference>
<dbReference type="GO" id="GO:1990234">
    <property type="term" value="C:transferase complex"/>
    <property type="evidence" value="ECO:0007669"/>
    <property type="project" value="UniProtKB-ARBA"/>
</dbReference>
<dbReference type="InterPro" id="IPR036322">
    <property type="entry name" value="WD40_repeat_dom_sf"/>
</dbReference>
<protein>
    <submittedName>
        <fullName evidence="4">F-box domain-containing protein</fullName>
    </submittedName>
</protein>
<sequence length="492" mass="56090">MELYCNFNTLRLYIIQKMSGMIDLPCELILIILNYLPSRDLWQNVRLTCRFFATIIADQSYWRRKLQRKFKIELPSYQLDGSVSSLSHCCARTEEETERWKDGKLGRLICAIGHDGTVDAMAMMKSSAHKRLCISGARDRALIIWDVDTITNPFFNFCKYPITLMQLSSVLFLLTDGVRSENWKLYEFSEAHQGWIWSVCRADTDMFYSCAWDRYVKQWRIVDGHLNALCDVQMSSAVLCIINDGTTAVCSTFGRRVVVMDARNSLQKITDMLYHRSAVFDLVQMPGSNYLYSCGEDRRLACVDKRMWEVVNDLELGAYSQTMSLRQGQLLCGTNDGKMLSINPNDLTVISEVFVGKGGLRQVKLNTGSQMCITKDRLFKVFTPGLSPRLFAESEMFDAEPSRVDFIIQLSTITMMIWPLPAVMDPFSSTLHEISGSEAIFGGARESAQSFNMDLILKKSSCLQRIIRKREVRVKTLLALNGIVECHMTCGK</sequence>
<dbReference type="PROSITE" id="PS50181">
    <property type="entry name" value="FBOX"/>
    <property type="match status" value="1"/>
</dbReference>
<name>A0A1I8EZH3_WUCBA</name>
<evidence type="ECO:0000256" key="2">
    <source>
        <dbReference type="ARBA" id="ARBA00022737"/>
    </source>
</evidence>
<dbReference type="Pfam" id="PF12937">
    <property type="entry name" value="F-box-like"/>
    <property type="match status" value="1"/>
</dbReference>
<evidence type="ECO:0000259" key="3">
    <source>
        <dbReference type="PROSITE" id="PS50181"/>
    </source>
</evidence>
<dbReference type="InterPro" id="IPR019775">
    <property type="entry name" value="WD40_repeat_CS"/>
</dbReference>
<reference evidence="4" key="1">
    <citation type="submission" date="2016-11" db="UniProtKB">
        <authorList>
            <consortium name="WormBaseParasite"/>
        </authorList>
    </citation>
    <scope>IDENTIFICATION</scope>
    <source>
        <strain evidence="4">pt0022</strain>
    </source>
</reference>
<dbReference type="Gene3D" id="1.20.1280.50">
    <property type="match status" value="1"/>
</dbReference>
<keyword evidence="1" id="KW-0853">WD repeat</keyword>
<organism evidence="4">
    <name type="scientific">Wuchereria bancrofti</name>
    <dbReference type="NCBI Taxonomy" id="6293"/>
    <lineage>
        <taxon>Eukaryota</taxon>
        <taxon>Metazoa</taxon>
        <taxon>Ecdysozoa</taxon>
        <taxon>Nematoda</taxon>
        <taxon>Chromadorea</taxon>
        <taxon>Rhabditida</taxon>
        <taxon>Spirurina</taxon>
        <taxon>Spiruromorpha</taxon>
        <taxon>Filarioidea</taxon>
        <taxon>Onchocercidae</taxon>
        <taxon>Wuchereria</taxon>
    </lineage>
</organism>
<evidence type="ECO:0000313" key="4">
    <source>
        <dbReference type="WBParaSite" id="maker-PairedContig_756-snap-gene-2.12-mRNA-1"/>
    </source>
</evidence>
<dbReference type="PANTHER" id="PTHR22847">
    <property type="entry name" value="WD40 REPEAT PROTEIN"/>
    <property type="match status" value="1"/>
</dbReference>
<dbReference type="SUPFAM" id="SSF50978">
    <property type="entry name" value="WD40 repeat-like"/>
    <property type="match status" value="1"/>
</dbReference>
<feature type="domain" description="F-box" evidence="3">
    <location>
        <begin position="18"/>
        <end position="65"/>
    </location>
</feature>
<dbReference type="SMART" id="SM00320">
    <property type="entry name" value="WD40"/>
    <property type="match status" value="3"/>
</dbReference>